<dbReference type="PANTHER" id="PTHR48049">
    <property type="entry name" value="GLYCOSYLTRANSFERASE"/>
    <property type="match status" value="1"/>
</dbReference>
<dbReference type="EC" id="2.4.1.-" evidence="4"/>
<dbReference type="Gene3D" id="3.40.50.2000">
    <property type="entry name" value="Glycogen Phosphorylase B"/>
    <property type="match status" value="2"/>
</dbReference>
<keyword evidence="3" id="KW-0328">Glycosyltransferase</keyword>
<dbReference type="PANTHER" id="PTHR48049:SF91">
    <property type="entry name" value="UDP-GLYCOSYLTRANSFERASE 79B7-RELATED"/>
    <property type="match status" value="1"/>
</dbReference>
<evidence type="ECO:0000256" key="1">
    <source>
        <dbReference type="ARBA" id="ARBA00009995"/>
    </source>
</evidence>
<dbReference type="EMBL" id="JAJJMB010007708">
    <property type="protein sequence ID" value="KAI3928187.1"/>
    <property type="molecule type" value="Genomic_DNA"/>
</dbReference>
<dbReference type="InterPro" id="IPR050481">
    <property type="entry name" value="UDP-glycosyltransf_plant"/>
</dbReference>
<reference evidence="5" key="1">
    <citation type="submission" date="2022-04" db="EMBL/GenBank/DDBJ databases">
        <title>A functionally conserved STORR gene fusion in Papaver species that diverged 16.8 million years ago.</title>
        <authorList>
            <person name="Catania T."/>
        </authorList>
    </citation>
    <scope>NUCLEOTIDE SEQUENCE</scope>
    <source>
        <strain evidence="5">S-188037</strain>
    </source>
</reference>
<accession>A0AAD4SZF7</accession>
<dbReference type="SUPFAM" id="SSF53756">
    <property type="entry name" value="UDP-Glycosyltransferase/glycogen phosphorylase"/>
    <property type="match status" value="1"/>
</dbReference>
<comment type="similarity">
    <text evidence="1 3">Belongs to the UDP-glycosyltransferase family.</text>
</comment>
<protein>
    <recommendedName>
        <fullName evidence="4">Glycosyltransferase</fullName>
        <ecNumber evidence="4">2.4.1.-</ecNumber>
    </recommendedName>
</protein>
<name>A0AAD4SZF7_9MAGN</name>
<dbReference type="PROSITE" id="PS00375">
    <property type="entry name" value="UDPGT"/>
    <property type="match status" value="1"/>
</dbReference>
<dbReference type="AlphaFoldDB" id="A0AAD4SZF7"/>
<evidence type="ECO:0000256" key="3">
    <source>
        <dbReference type="RuleBase" id="RU003718"/>
    </source>
</evidence>
<keyword evidence="2 3" id="KW-0808">Transferase</keyword>
<evidence type="ECO:0000256" key="4">
    <source>
        <dbReference type="RuleBase" id="RU362057"/>
    </source>
</evidence>
<organism evidence="5 6">
    <name type="scientific">Papaver atlanticum</name>
    <dbReference type="NCBI Taxonomy" id="357466"/>
    <lineage>
        <taxon>Eukaryota</taxon>
        <taxon>Viridiplantae</taxon>
        <taxon>Streptophyta</taxon>
        <taxon>Embryophyta</taxon>
        <taxon>Tracheophyta</taxon>
        <taxon>Spermatophyta</taxon>
        <taxon>Magnoliopsida</taxon>
        <taxon>Ranunculales</taxon>
        <taxon>Papaveraceae</taxon>
        <taxon>Papaveroideae</taxon>
        <taxon>Papaver</taxon>
    </lineage>
</organism>
<dbReference type="Pfam" id="PF00201">
    <property type="entry name" value="UDPGT"/>
    <property type="match status" value="1"/>
</dbReference>
<dbReference type="FunFam" id="3.40.50.2000:FF:000037">
    <property type="entry name" value="Glycosyltransferase"/>
    <property type="match status" value="1"/>
</dbReference>
<dbReference type="GO" id="GO:0035251">
    <property type="term" value="F:UDP-glucosyltransferase activity"/>
    <property type="evidence" value="ECO:0007669"/>
    <property type="project" value="InterPro"/>
</dbReference>
<evidence type="ECO:0000256" key="2">
    <source>
        <dbReference type="ARBA" id="ARBA00022679"/>
    </source>
</evidence>
<proteinExistence type="inferred from homology"/>
<evidence type="ECO:0000313" key="6">
    <source>
        <dbReference type="Proteomes" id="UP001202328"/>
    </source>
</evidence>
<evidence type="ECO:0000313" key="5">
    <source>
        <dbReference type="EMBL" id="KAI3928187.1"/>
    </source>
</evidence>
<comment type="caution">
    <text evidence="5">The sequence shown here is derived from an EMBL/GenBank/DDBJ whole genome shotgun (WGS) entry which is preliminary data.</text>
</comment>
<dbReference type="FunFam" id="3.40.50.2000:FF:000087">
    <property type="entry name" value="Glycosyltransferase"/>
    <property type="match status" value="1"/>
</dbReference>
<dbReference type="CDD" id="cd03784">
    <property type="entry name" value="GT1_Gtf-like"/>
    <property type="match status" value="1"/>
</dbReference>
<dbReference type="InterPro" id="IPR035595">
    <property type="entry name" value="UDP_glycos_trans_CS"/>
</dbReference>
<dbReference type="Proteomes" id="UP001202328">
    <property type="component" value="Unassembled WGS sequence"/>
</dbReference>
<dbReference type="InterPro" id="IPR002213">
    <property type="entry name" value="UDP_glucos_trans"/>
</dbReference>
<keyword evidence="6" id="KW-1185">Reference proteome</keyword>
<gene>
    <name evidence="5" type="ORF">MKW98_023788</name>
</gene>
<sequence length="481" mass="54226">MSTNDSNNNSMNKSTFHAAMYPWFAMGHLTPFLHLSNKFAEKGNKVSFFSPRKTITKLQQSNLHPNLITFYPLDVPHVDGLPHGAETMSDVHISISHLLITAFYLLKDHVQSLLIELKPNVVFYDFAEWIPSFTTPLGIKSLHHTVVSAASTAYLLVPSRHLDSASIARLSPNGEDKTNTEIKLMGPPPGFPLNSPIMLHRHEVKTITPFVTRKNEVTGLSFYEQVTNSLKACDSISIRTCREIEGPYCDYIETQYGKPVLLTGPALPEKLTKPLEEKWANWLGVFSPGSVLYCAFGSEWVLRKDQFQELLLGFELTEMPFFVALKPPIGCTTVEEALPEGFEERVRQRGVVHGGWVQQPQILAHPSVGCFVTHCGFGSMWEALMSHCQIVLMPHLGDQFLNTRILAGDLKVGVEVERREEDGWFTKENFSRLVKGVMDETDPIGIEIRENHNKLRETLSNKALENSYTDNFISKIQDLMK</sequence>